<dbReference type="RefSeq" id="WP_310321733.1">
    <property type="nucleotide sequence ID" value="NZ_JAVDWU010000013.1"/>
</dbReference>
<dbReference type="Pfam" id="PF00501">
    <property type="entry name" value="AMP-binding"/>
    <property type="match status" value="1"/>
</dbReference>
<dbReference type="PANTHER" id="PTHR43767">
    <property type="entry name" value="LONG-CHAIN-FATTY-ACID--COA LIGASE"/>
    <property type="match status" value="1"/>
</dbReference>
<evidence type="ECO:0000259" key="2">
    <source>
        <dbReference type="Pfam" id="PF13193"/>
    </source>
</evidence>
<proteinExistence type="predicted"/>
<dbReference type="InterPro" id="IPR045851">
    <property type="entry name" value="AMP-bd_C_sf"/>
</dbReference>
<dbReference type="InterPro" id="IPR020845">
    <property type="entry name" value="AMP-binding_CS"/>
</dbReference>
<evidence type="ECO:0000313" key="3">
    <source>
        <dbReference type="EMBL" id="MDR7152708.1"/>
    </source>
</evidence>
<comment type="caution">
    <text evidence="3">The sequence shown here is derived from an EMBL/GenBank/DDBJ whole genome shotgun (WGS) entry which is preliminary data.</text>
</comment>
<sequence length="510" mass="54626">MYLTQGLQRALQTHPQKIAVRHVAEDGDRTLSFTELADRAARHAAALRGRGVSPGDRVALLAPNNDALIILLWSCWWLGAVACPLNTRWSLVELRHALADSGARLLVVDPSLAGPAAELADQTTVLSTDAFAVEATACTPMPDSRTGGDALAALLYTGGTTGKSKGVMLSHANFWTASITRAAELPNPPDGVSLLVAPLFHVAGLGRLVGQASVGGTCITMPSFRPDQVMAAVERLGITDTIMVPSMLQAMLDLSGFDARRMQSLTRIAFGAAPMPPDLLDRALQTWPDAEFFQAYGLTETAGAVCINPPANHRGEGRRNGRWRAVGRPGLGAEVRIVDPLGEEVPRGEVGEIQVRGPMVTRGYWNLPETTAHAFVDGWFRTGDGARMDEHGYLFIADRLKDMIISGGENVYSAEVEAVLRSHPQVVDAAVIGLPDLRWGEAVHAVVVARDPALRGDNAHTAALQAELTAWCRRELAGYKCPRGMHFVGTLPMSAAGKVLKTVLRDSLRA</sequence>
<evidence type="ECO:0000313" key="4">
    <source>
        <dbReference type="Proteomes" id="UP001265700"/>
    </source>
</evidence>
<dbReference type="SUPFAM" id="SSF56801">
    <property type="entry name" value="Acetyl-CoA synthetase-like"/>
    <property type="match status" value="1"/>
</dbReference>
<keyword evidence="3" id="KW-0436">Ligase</keyword>
<accession>A0ABU1WTS4</accession>
<dbReference type="Gene3D" id="3.40.50.12780">
    <property type="entry name" value="N-terminal domain of ligase-like"/>
    <property type="match status" value="1"/>
</dbReference>
<feature type="domain" description="AMP-binding enzyme C-terminal" evidence="2">
    <location>
        <begin position="415"/>
        <end position="498"/>
    </location>
</feature>
<reference evidence="3 4" key="1">
    <citation type="submission" date="2023-07" db="EMBL/GenBank/DDBJ databases">
        <title>Sorghum-associated microbial communities from plants grown in Nebraska, USA.</title>
        <authorList>
            <person name="Schachtman D."/>
        </authorList>
    </citation>
    <scope>NUCLEOTIDE SEQUENCE [LARGE SCALE GENOMIC DNA]</scope>
    <source>
        <strain evidence="3 4">4249</strain>
    </source>
</reference>
<dbReference type="Proteomes" id="UP001265700">
    <property type="component" value="Unassembled WGS sequence"/>
</dbReference>
<dbReference type="InterPro" id="IPR000873">
    <property type="entry name" value="AMP-dep_synth/lig_dom"/>
</dbReference>
<dbReference type="PROSITE" id="PS00455">
    <property type="entry name" value="AMP_BINDING"/>
    <property type="match status" value="1"/>
</dbReference>
<dbReference type="GO" id="GO:0004467">
    <property type="term" value="F:long-chain fatty acid-CoA ligase activity"/>
    <property type="evidence" value="ECO:0007669"/>
    <property type="project" value="UniProtKB-EC"/>
</dbReference>
<gene>
    <name evidence="3" type="ORF">J2W49_004686</name>
</gene>
<dbReference type="InterPro" id="IPR050237">
    <property type="entry name" value="ATP-dep_AMP-bd_enzyme"/>
</dbReference>
<dbReference type="EMBL" id="JAVDWU010000013">
    <property type="protein sequence ID" value="MDR7152708.1"/>
    <property type="molecule type" value="Genomic_DNA"/>
</dbReference>
<dbReference type="InterPro" id="IPR025110">
    <property type="entry name" value="AMP-bd_C"/>
</dbReference>
<dbReference type="EC" id="6.2.1.3" evidence="3"/>
<protein>
    <submittedName>
        <fullName evidence="3">Long-chain acyl-CoA synthetase</fullName>
        <ecNumber evidence="3">6.2.1.3</ecNumber>
    </submittedName>
</protein>
<organism evidence="3 4">
    <name type="scientific">Hydrogenophaga palleronii</name>
    <dbReference type="NCBI Taxonomy" id="65655"/>
    <lineage>
        <taxon>Bacteria</taxon>
        <taxon>Pseudomonadati</taxon>
        <taxon>Pseudomonadota</taxon>
        <taxon>Betaproteobacteria</taxon>
        <taxon>Burkholderiales</taxon>
        <taxon>Comamonadaceae</taxon>
        <taxon>Hydrogenophaga</taxon>
    </lineage>
</organism>
<evidence type="ECO:0000259" key="1">
    <source>
        <dbReference type="Pfam" id="PF00501"/>
    </source>
</evidence>
<dbReference type="Gene3D" id="3.30.300.30">
    <property type="match status" value="1"/>
</dbReference>
<keyword evidence="4" id="KW-1185">Reference proteome</keyword>
<dbReference type="Pfam" id="PF13193">
    <property type="entry name" value="AMP-binding_C"/>
    <property type="match status" value="1"/>
</dbReference>
<feature type="domain" description="AMP-dependent synthetase/ligase" evidence="1">
    <location>
        <begin position="8"/>
        <end position="365"/>
    </location>
</feature>
<name>A0ABU1WTS4_9BURK</name>
<dbReference type="InterPro" id="IPR042099">
    <property type="entry name" value="ANL_N_sf"/>
</dbReference>
<dbReference type="PANTHER" id="PTHR43767:SF1">
    <property type="entry name" value="NONRIBOSOMAL PEPTIDE SYNTHASE PES1 (EUROFUNG)-RELATED"/>
    <property type="match status" value="1"/>
</dbReference>